<evidence type="ECO:0000256" key="1">
    <source>
        <dbReference type="SAM" id="Phobius"/>
    </source>
</evidence>
<protein>
    <submittedName>
        <fullName evidence="3">Sulfite exporter TauE/SafE family protein</fullName>
    </submittedName>
</protein>
<feature type="transmembrane region" description="Helical" evidence="1">
    <location>
        <begin position="6"/>
        <end position="29"/>
    </location>
</feature>
<gene>
    <name evidence="3" type="ORF">AAIA72_05265</name>
</gene>
<dbReference type="KEGG" id="tcd:AAIA72_05265"/>
<dbReference type="InterPro" id="IPR039447">
    <property type="entry name" value="UreH-like_TM_dom"/>
</dbReference>
<reference evidence="3" key="1">
    <citation type="submission" date="2024-05" db="EMBL/GenBank/DDBJ databases">
        <title>Genome sequencing of novel strain.</title>
        <authorList>
            <person name="Ganbat D."/>
            <person name="Ganbat S."/>
            <person name="Lee S.-J."/>
        </authorList>
    </citation>
    <scope>NUCLEOTIDE SEQUENCE</scope>
    <source>
        <strain evidence="3">SMD15-11</strain>
    </source>
</reference>
<feature type="transmembrane region" description="Helical" evidence="1">
    <location>
        <begin position="76"/>
        <end position="96"/>
    </location>
</feature>
<dbReference type="PANTHER" id="PTHR42208:SF1">
    <property type="entry name" value="HEAVY METAL TRANSPORTER"/>
    <property type="match status" value="1"/>
</dbReference>
<feature type="transmembrane region" description="Helical" evidence="1">
    <location>
        <begin position="192"/>
        <end position="211"/>
    </location>
</feature>
<feature type="transmembrane region" description="Helical" evidence="1">
    <location>
        <begin position="158"/>
        <end position="180"/>
    </location>
</feature>
<dbReference type="RefSeq" id="WP_369602377.1">
    <property type="nucleotide sequence ID" value="NZ_CP154858.1"/>
</dbReference>
<keyword evidence="1" id="KW-0472">Membrane</keyword>
<name>A0AB39UZC3_9GAMM</name>
<evidence type="ECO:0000259" key="2">
    <source>
        <dbReference type="Pfam" id="PF13386"/>
    </source>
</evidence>
<dbReference type="AlphaFoldDB" id="A0AB39UZC3"/>
<keyword evidence="1" id="KW-1133">Transmembrane helix</keyword>
<proteinExistence type="predicted"/>
<feature type="transmembrane region" description="Helical" evidence="1">
    <location>
        <begin position="126"/>
        <end position="146"/>
    </location>
</feature>
<dbReference type="PANTHER" id="PTHR42208">
    <property type="entry name" value="HEAVY METAL TRANSPORTER-RELATED"/>
    <property type="match status" value="1"/>
</dbReference>
<feature type="transmembrane region" description="Helical" evidence="1">
    <location>
        <begin position="50"/>
        <end position="70"/>
    </location>
</feature>
<feature type="domain" description="Urease accessory protein UreH-like transmembrane" evidence="2">
    <location>
        <begin position="8"/>
        <end position="201"/>
    </location>
</feature>
<sequence>MTEQLVSAMLIGLLGSPHCLGMCGGLAALAASRDHPHPLARTCLLHGSRLLSYATLGLAGGFLGASLQFSPLAASVARGLAGIMLILMGLYLSGWWQGLRHLERIGGQIWQRIRPRGRTGTWRHTLLLGLSWGLLPCGLVYSTLIWSVALGDPHTSPAVMLAFGVGTLPSMMGASLFSVSLRRFLARKGVRLAGAFILVLSGIWTLLFPIANTL</sequence>
<accession>A0AB39UZC3</accession>
<evidence type="ECO:0000313" key="3">
    <source>
        <dbReference type="EMBL" id="XDT73383.1"/>
    </source>
</evidence>
<organism evidence="3">
    <name type="scientific">Thermohahella caldifontis</name>
    <dbReference type="NCBI Taxonomy" id="3142973"/>
    <lineage>
        <taxon>Bacteria</taxon>
        <taxon>Pseudomonadati</taxon>
        <taxon>Pseudomonadota</taxon>
        <taxon>Gammaproteobacteria</taxon>
        <taxon>Oceanospirillales</taxon>
        <taxon>Hahellaceae</taxon>
        <taxon>Thermohahella</taxon>
    </lineage>
</organism>
<dbReference type="Pfam" id="PF13386">
    <property type="entry name" value="DsbD_2"/>
    <property type="match status" value="1"/>
</dbReference>
<dbReference type="EMBL" id="CP154858">
    <property type="protein sequence ID" value="XDT73383.1"/>
    <property type="molecule type" value="Genomic_DNA"/>
</dbReference>
<keyword evidence="1" id="KW-0812">Transmembrane</keyword>